<feature type="region of interest" description="Disordered" evidence="1">
    <location>
        <begin position="724"/>
        <end position="761"/>
    </location>
</feature>
<sequence length="761" mass="84515">MLTRQGRRSPDEEEKIMDAALRDAGLLEEGMSLDVKREYYEVIQQSKEGQSPDRTSAQGSPDHDLRDSFSRLSTSKRQETEAEEPHIFEDLDNNRPSTVTIESTSKNKDDTVIVEDRGSNVRNRLSLSLNKETSVGRGRAKPTKYKYPPLPLKSPGLGQKCNTPSNSASVSKEAERISRPLDHPGSPQSNLQNETPNLSPTSPQVPSDIEKSLLESPKETSSKDTELLEETEENKHEIVDIESLSQDEKQENSKPASPVENVLDDNVPPPQTVLLGKRSCHASPFENLLRPVPNSLISLFIKDLEKHQGDKASWLKHAKEVCQTARYEFFDKLLEENPQWGPPISDTGLNHQTLFRQSVPKYSKLFGNSTDQPAVIRTERQSKVQAMSKIHESSSEWAEPDFHSLRRAKQRDLKEDTSGNRPQKRGTETYIDDEDCMESPSESSGEIWPSSRTEQKKKASDSDSEASPDSPIISGPHDQYEFREEEWNTSTGKNRSKNNRKGGKLNQVDIEMEGKPMASAPAQRGQHSKSLRLKRGAISRPSEHATPGNNTKNRGASAEQFDDTNTNNNRWLSSNQSGNQSDIPTQKFYSPKVGQRKNPASSIQRKYSREIKNPDDLLSTPSSSGSMHGRQHDVRSEEAVVEKTECPICGKSFPSVEIEAHSSGCDDWQGAAEGERLLDEVQSKGGSDKIAKVTSKGESSSSDGENLSACDQCNQLFSQNLLSNHTKECRGNPSVSSSGHKRGNSPERDDGPAKKSSRLGM</sequence>
<feature type="compositionally biased region" description="Basic and acidic residues" evidence="1">
    <location>
        <begin position="744"/>
        <end position="753"/>
    </location>
</feature>
<evidence type="ECO:0000313" key="3">
    <source>
        <dbReference type="Proteomes" id="UP001219518"/>
    </source>
</evidence>
<organism evidence="2 3">
    <name type="scientific">Frankliniella fusca</name>
    <dbReference type="NCBI Taxonomy" id="407009"/>
    <lineage>
        <taxon>Eukaryota</taxon>
        <taxon>Metazoa</taxon>
        <taxon>Ecdysozoa</taxon>
        <taxon>Arthropoda</taxon>
        <taxon>Hexapoda</taxon>
        <taxon>Insecta</taxon>
        <taxon>Pterygota</taxon>
        <taxon>Neoptera</taxon>
        <taxon>Paraneoptera</taxon>
        <taxon>Thysanoptera</taxon>
        <taxon>Terebrantia</taxon>
        <taxon>Thripoidea</taxon>
        <taxon>Thripidae</taxon>
        <taxon>Frankliniella</taxon>
    </lineage>
</organism>
<name>A0AAE1LAV6_9NEOP</name>
<comment type="caution">
    <text evidence="2">The sequence shown here is derived from an EMBL/GenBank/DDBJ whole genome shotgun (WGS) entry which is preliminary data.</text>
</comment>
<feature type="compositionally biased region" description="Polar residues" evidence="1">
    <location>
        <begin position="696"/>
        <end position="706"/>
    </location>
</feature>
<feature type="compositionally biased region" description="Basic and acidic residues" evidence="1">
    <location>
        <begin position="208"/>
        <end position="226"/>
    </location>
</feature>
<reference evidence="2" key="2">
    <citation type="journal article" date="2023" name="BMC Genomics">
        <title>Pest status, molecular evolution, and epigenetic factors derived from the genome assembly of Frankliniella fusca, a thysanopteran phytovirus vector.</title>
        <authorList>
            <person name="Catto M.A."/>
            <person name="Labadie P.E."/>
            <person name="Jacobson A.L."/>
            <person name="Kennedy G.G."/>
            <person name="Srinivasan R."/>
            <person name="Hunt B.G."/>
        </authorList>
    </citation>
    <scope>NUCLEOTIDE SEQUENCE</scope>
    <source>
        <strain evidence="2">PL_HMW_Pooled</strain>
    </source>
</reference>
<feature type="compositionally biased region" description="Polar residues" evidence="1">
    <location>
        <begin position="186"/>
        <end position="205"/>
    </location>
</feature>
<feature type="compositionally biased region" description="Basic and acidic residues" evidence="1">
    <location>
        <begin position="76"/>
        <end position="93"/>
    </location>
</feature>
<dbReference type="AlphaFoldDB" id="A0AAE1LAV6"/>
<feature type="compositionally biased region" description="Basic residues" evidence="1">
    <location>
        <begin position="526"/>
        <end position="537"/>
    </location>
</feature>
<feature type="region of interest" description="Disordered" evidence="1">
    <location>
        <begin position="44"/>
        <end position="269"/>
    </location>
</feature>
<dbReference type="Proteomes" id="UP001219518">
    <property type="component" value="Unassembled WGS sequence"/>
</dbReference>
<feature type="compositionally biased region" description="Basic residues" evidence="1">
    <location>
        <begin position="494"/>
        <end position="503"/>
    </location>
</feature>
<evidence type="ECO:0000313" key="2">
    <source>
        <dbReference type="EMBL" id="KAK3912710.1"/>
    </source>
</evidence>
<feature type="region of interest" description="Disordered" evidence="1">
    <location>
        <begin position="681"/>
        <end position="706"/>
    </location>
</feature>
<feature type="compositionally biased region" description="Basic and acidic residues" evidence="1">
    <location>
        <begin position="389"/>
        <end position="418"/>
    </location>
</feature>
<feature type="compositionally biased region" description="Polar residues" evidence="1">
    <location>
        <begin position="44"/>
        <end position="59"/>
    </location>
</feature>
<feature type="compositionally biased region" description="Polar residues" evidence="1">
    <location>
        <begin position="563"/>
        <end position="588"/>
    </location>
</feature>
<feature type="compositionally biased region" description="Polar residues" evidence="1">
    <location>
        <begin position="120"/>
        <end position="133"/>
    </location>
</feature>
<feature type="compositionally biased region" description="Basic and acidic residues" evidence="1">
    <location>
        <begin position="681"/>
        <end position="691"/>
    </location>
</feature>
<feature type="compositionally biased region" description="Polar residues" evidence="1">
    <location>
        <begin position="161"/>
        <end position="170"/>
    </location>
</feature>
<keyword evidence="3" id="KW-1185">Reference proteome</keyword>
<feature type="compositionally biased region" description="Basic and acidic residues" evidence="1">
    <location>
        <begin position="172"/>
        <end position="182"/>
    </location>
</feature>
<gene>
    <name evidence="2" type="ORF">KUF71_022298</name>
</gene>
<dbReference type="EMBL" id="JAHWGI010000299">
    <property type="protein sequence ID" value="KAK3912710.1"/>
    <property type="molecule type" value="Genomic_DNA"/>
</dbReference>
<feature type="compositionally biased region" description="Basic and acidic residues" evidence="1">
    <location>
        <begin position="630"/>
        <end position="641"/>
    </location>
</feature>
<feature type="compositionally biased region" description="Polar residues" evidence="1">
    <location>
        <begin position="94"/>
        <end position="104"/>
    </location>
</feature>
<feature type="compositionally biased region" description="Basic and acidic residues" evidence="1">
    <location>
        <begin position="105"/>
        <end position="119"/>
    </location>
</feature>
<reference evidence="2" key="1">
    <citation type="submission" date="2021-07" db="EMBL/GenBank/DDBJ databases">
        <authorList>
            <person name="Catto M.A."/>
            <person name="Jacobson A."/>
            <person name="Kennedy G."/>
            <person name="Labadie P."/>
            <person name="Hunt B.G."/>
            <person name="Srinivasan R."/>
        </authorList>
    </citation>
    <scope>NUCLEOTIDE SEQUENCE</scope>
    <source>
        <strain evidence="2">PL_HMW_Pooled</strain>
        <tissue evidence="2">Head</tissue>
    </source>
</reference>
<feature type="region of interest" description="Disordered" evidence="1">
    <location>
        <begin position="380"/>
        <end position="641"/>
    </location>
</feature>
<accession>A0AAE1LAV6</accession>
<protein>
    <submittedName>
        <fullName evidence="2">Zinc finger protein 474</fullName>
    </submittedName>
</protein>
<feature type="compositionally biased region" description="Low complexity" evidence="1">
    <location>
        <begin position="465"/>
        <end position="474"/>
    </location>
</feature>
<proteinExistence type="predicted"/>
<evidence type="ECO:0000256" key="1">
    <source>
        <dbReference type="SAM" id="MobiDB-lite"/>
    </source>
</evidence>